<dbReference type="InterPro" id="IPR004276">
    <property type="entry name" value="GlycoTrans_28_N"/>
</dbReference>
<dbReference type="EMBL" id="CP001287">
    <property type="protein sequence ID" value="ACK64775.1"/>
    <property type="molecule type" value="Genomic_DNA"/>
</dbReference>
<feature type="domain" description="Erythromycin biosynthesis protein CIII-like C-terminal" evidence="2">
    <location>
        <begin position="292"/>
        <end position="383"/>
    </location>
</feature>
<dbReference type="eggNOG" id="COG1819">
    <property type="taxonomic scope" value="Bacteria"/>
</dbReference>
<dbReference type="Gene3D" id="3.40.50.2000">
    <property type="entry name" value="Glycogen Phosphorylase B"/>
    <property type="match status" value="2"/>
</dbReference>
<dbReference type="Pfam" id="PF03033">
    <property type="entry name" value="Glyco_transf_28"/>
    <property type="match status" value="1"/>
</dbReference>
<dbReference type="STRING" id="41431.PCC8801_0690"/>
<dbReference type="HOGENOM" id="CLU_000537_8_0_3"/>
<keyword evidence="3" id="KW-0808">Transferase</keyword>
<dbReference type="CAZy" id="GT1">
    <property type="family name" value="Glycosyltransferase Family 1"/>
</dbReference>
<dbReference type="AlphaFoldDB" id="B7JXL8"/>
<name>B7JXL8_RIPO1</name>
<feature type="domain" description="Glycosyltransferase family 28 N-terminal" evidence="1">
    <location>
        <begin position="3"/>
        <end position="130"/>
    </location>
</feature>
<dbReference type="PANTHER" id="PTHR48050">
    <property type="entry name" value="STEROL 3-BETA-GLUCOSYLTRANSFERASE"/>
    <property type="match status" value="1"/>
</dbReference>
<reference evidence="4" key="1">
    <citation type="journal article" date="2011" name="MBio">
        <title>Novel metabolic attributes of the genus Cyanothece, comprising a group of unicellular nitrogen-fixing Cyanobacteria.</title>
        <authorList>
            <person name="Bandyopadhyay A."/>
            <person name="Elvitigala T."/>
            <person name="Welsh E."/>
            <person name="Stockel J."/>
            <person name="Liberton M."/>
            <person name="Min H."/>
            <person name="Sherman L.A."/>
            <person name="Pakrasi H.B."/>
        </authorList>
    </citation>
    <scope>NUCLEOTIDE SEQUENCE [LARGE SCALE GENOMIC DNA]</scope>
    <source>
        <strain evidence="4">PCC 8801</strain>
    </source>
</reference>
<keyword evidence="3" id="KW-0328">Glycosyltransferase</keyword>
<evidence type="ECO:0000259" key="2">
    <source>
        <dbReference type="Pfam" id="PF06722"/>
    </source>
</evidence>
<dbReference type="RefSeq" id="WP_012594051.1">
    <property type="nucleotide sequence ID" value="NC_011726.1"/>
</dbReference>
<dbReference type="PANTHER" id="PTHR48050:SF13">
    <property type="entry name" value="STEROL 3-BETA-GLUCOSYLTRANSFERASE UGT80A2"/>
    <property type="match status" value="1"/>
</dbReference>
<dbReference type="GO" id="GO:0033072">
    <property type="term" value="P:vancomycin biosynthetic process"/>
    <property type="evidence" value="ECO:0007669"/>
    <property type="project" value="UniProtKB-ARBA"/>
</dbReference>
<dbReference type="Proteomes" id="UP000008204">
    <property type="component" value="Chromosome"/>
</dbReference>
<sequence length="419" mass="46511">MLITMLTAGTRGDVQPYIALGVALQKAGDYTIRIAASENFESLVKEFGLEFYPLPGDLSKIAEDSRIRKAMEADNPLKIIMSFNRLKSPIFDFQKDFYRACQGSDGIIYHPGAAIAYFIAQRLNIPSILASPFPMQPTQDYPALIFYHFPRLGKGFNRLTHLVFEEIMWGMSKSGIKAFWQKEFRTNPPNFANPFRKQQPTIVSCSNYVFPKPQDLPVTVHNTGYWFLDEGVNGLLKEELEDFLSSGSPPVYVGFGSLGDPTQAEKTTQLVINALNLCGQRGILVTGWHGMAKLDRMPETILMLESVSHAWLFPRLSVIVHHGGAGTTAAALRSGVPSVIIPHANDQFAWGTRLYELGVAAKPIPRKKLTANNLAAAITDTFRQEVRQKAKVLGEKIQGEKGLEKAVQIVMDCFKQGST</sequence>
<dbReference type="InterPro" id="IPR010610">
    <property type="entry name" value="EryCIII-like_C"/>
</dbReference>
<dbReference type="SUPFAM" id="SSF53756">
    <property type="entry name" value="UDP-Glycosyltransferase/glycogen phosphorylase"/>
    <property type="match status" value="1"/>
</dbReference>
<organism evidence="3 4">
    <name type="scientific">Rippkaea orientalis (strain PCC 8801 / RF-1)</name>
    <name type="common">Cyanothece sp. (strain PCC 8801)</name>
    <dbReference type="NCBI Taxonomy" id="41431"/>
    <lineage>
        <taxon>Bacteria</taxon>
        <taxon>Bacillati</taxon>
        <taxon>Cyanobacteriota</taxon>
        <taxon>Cyanophyceae</taxon>
        <taxon>Oscillatoriophycideae</taxon>
        <taxon>Chroococcales</taxon>
        <taxon>Aphanothecaceae</taxon>
        <taxon>Rippkaea</taxon>
        <taxon>Rippkaea orientalis</taxon>
    </lineage>
</organism>
<dbReference type="EC" id="2.4.1.173" evidence="3"/>
<dbReference type="GO" id="GO:0016906">
    <property type="term" value="F:sterol 3-beta-glucosyltransferase activity"/>
    <property type="evidence" value="ECO:0007669"/>
    <property type="project" value="UniProtKB-EC"/>
</dbReference>
<dbReference type="InterPro" id="IPR002213">
    <property type="entry name" value="UDP_glucos_trans"/>
</dbReference>
<dbReference type="GO" id="GO:0005975">
    <property type="term" value="P:carbohydrate metabolic process"/>
    <property type="evidence" value="ECO:0007669"/>
    <property type="project" value="InterPro"/>
</dbReference>
<evidence type="ECO:0000313" key="4">
    <source>
        <dbReference type="Proteomes" id="UP000008204"/>
    </source>
</evidence>
<dbReference type="CDD" id="cd03784">
    <property type="entry name" value="GT1_Gtf-like"/>
    <property type="match status" value="1"/>
</dbReference>
<dbReference type="KEGG" id="cyp:PCC8801_0690"/>
<evidence type="ECO:0000313" key="3">
    <source>
        <dbReference type="EMBL" id="ACK64775.1"/>
    </source>
</evidence>
<dbReference type="Pfam" id="PF06722">
    <property type="entry name" value="EryCIII-like_C"/>
    <property type="match status" value="1"/>
</dbReference>
<gene>
    <name evidence="3" type="ordered locus">PCC8801_0690</name>
</gene>
<protein>
    <submittedName>
        <fullName evidence="3">Sterol 3-beta-glucosyltransferase</fullName>
        <ecNumber evidence="3">2.4.1.173</ecNumber>
    </submittedName>
</protein>
<accession>B7JXL8</accession>
<keyword evidence="4" id="KW-1185">Reference proteome</keyword>
<dbReference type="OrthoDB" id="9805366at2"/>
<evidence type="ECO:0000259" key="1">
    <source>
        <dbReference type="Pfam" id="PF03033"/>
    </source>
</evidence>
<dbReference type="InterPro" id="IPR050426">
    <property type="entry name" value="Glycosyltransferase_28"/>
</dbReference>
<dbReference type="FunFam" id="3.40.50.2000:FF:000009">
    <property type="entry name" value="Sterol 3-beta-glucosyltransferase UGT80A2"/>
    <property type="match status" value="1"/>
</dbReference>
<proteinExistence type="predicted"/>